<keyword evidence="2" id="KW-1185">Reference proteome</keyword>
<gene>
    <name evidence="1" type="ORF">HAD_04105</name>
</gene>
<sequence length="108" mass="12777">MDIYHIWFDLKPDTDERAFAKALPDFLNRMKSDGRIEAWRMMRCKLGLRPDTIREFHIMIETRDLAQLDEAFRAAAAREGEVDELHFTANAMVTNVKFGLFRDWPDWA</sequence>
<dbReference type="OrthoDB" id="7359918at2"/>
<dbReference type="STRING" id="1280949.HAD_04105"/>
<dbReference type="Proteomes" id="UP000027446">
    <property type="component" value="Unassembled WGS sequence"/>
</dbReference>
<dbReference type="EMBL" id="ARYH01000001">
    <property type="protein sequence ID" value="KCZ84834.1"/>
    <property type="molecule type" value="Genomic_DNA"/>
</dbReference>
<protein>
    <submittedName>
        <fullName evidence="1">Uncharacterized protein</fullName>
    </submittedName>
</protein>
<dbReference type="AlphaFoldDB" id="A0A069E4I1"/>
<name>A0A069E4I1_9PROT</name>
<organism evidence="1 2">
    <name type="scientific">Hyphomonas adhaerens MHS-3</name>
    <dbReference type="NCBI Taxonomy" id="1280949"/>
    <lineage>
        <taxon>Bacteria</taxon>
        <taxon>Pseudomonadati</taxon>
        <taxon>Pseudomonadota</taxon>
        <taxon>Alphaproteobacteria</taxon>
        <taxon>Hyphomonadales</taxon>
        <taxon>Hyphomonadaceae</taxon>
        <taxon>Hyphomonas</taxon>
    </lineage>
</organism>
<dbReference type="RefSeq" id="WP_035569595.1">
    <property type="nucleotide sequence ID" value="NZ_ARYH01000001.1"/>
</dbReference>
<proteinExistence type="predicted"/>
<dbReference type="PATRIC" id="fig|1280949.3.peg.841"/>
<comment type="caution">
    <text evidence="1">The sequence shown here is derived from an EMBL/GenBank/DDBJ whole genome shotgun (WGS) entry which is preliminary data.</text>
</comment>
<evidence type="ECO:0000313" key="2">
    <source>
        <dbReference type="Proteomes" id="UP000027446"/>
    </source>
</evidence>
<dbReference type="Pfam" id="PF20319">
    <property type="entry name" value="DUF6614"/>
    <property type="match status" value="1"/>
</dbReference>
<dbReference type="InterPro" id="IPR046722">
    <property type="entry name" value="DUF6614"/>
</dbReference>
<dbReference type="eggNOG" id="ENOG5030NSR">
    <property type="taxonomic scope" value="Bacteria"/>
</dbReference>
<evidence type="ECO:0000313" key="1">
    <source>
        <dbReference type="EMBL" id="KCZ84834.1"/>
    </source>
</evidence>
<reference evidence="1 2" key="1">
    <citation type="journal article" date="2014" name="Antonie Van Leeuwenhoek">
        <title>Hyphomonas beringensis sp. nov. and Hyphomonas chukchiensis sp. nov., isolated from surface seawater of the Bering Sea and Chukchi Sea.</title>
        <authorList>
            <person name="Li C."/>
            <person name="Lai Q."/>
            <person name="Li G."/>
            <person name="Dong C."/>
            <person name="Wang J."/>
            <person name="Liao Y."/>
            <person name="Shao Z."/>
        </authorList>
    </citation>
    <scope>NUCLEOTIDE SEQUENCE [LARGE SCALE GENOMIC DNA]</scope>
    <source>
        <strain evidence="1 2">MHS-3</strain>
    </source>
</reference>
<accession>A0A069E4I1</accession>